<feature type="transmembrane region" description="Helical" evidence="1">
    <location>
        <begin position="70"/>
        <end position="89"/>
    </location>
</feature>
<proteinExistence type="predicted"/>
<dbReference type="Proteomes" id="UP000652427">
    <property type="component" value="Unassembled WGS sequence"/>
</dbReference>
<evidence type="ECO:0000313" key="3">
    <source>
        <dbReference type="Proteomes" id="UP000652427"/>
    </source>
</evidence>
<gene>
    <name evidence="2" type="ORF">HUO14_07735</name>
</gene>
<evidence type="ECO:0000256" key="1">
    <source>
        <dbReference type="SAM" id="Phobius"/>
    </source>
</evidence>
<keyword evidence="1" id="KW-0812">Transmembrane</keyword>
<feature type="transmembrane region" description="Helical" evidence="1">
    <location>
        <begin position="35"/>
        <end position="55"/>
    </location>
</feature>
<name>A0ABX2N289_9SPHN</name>
<keyword evidence="3" id="KW-1185">Reference proteome</keyword>
<accession>A0ABX2N289</accession>
<reference evidence="2 3" key="1">
    <citation type="submission" date="2020-06" db="EMBL/GenBank/DDBJ databases">
        <authorList>
            <person name="Kim S.-J."/>
            <person name="Park S.-J."/>
        </authorList>
    </citation>
    <scope>NUCLEOTIDE SEQUENCE [LARGE SCALE GENOMIC DNA]</scope>
    <source>
        <strain evidence="2 3">SW-151</strain>
    </source>
</reference>
<dbReference type="RefSeq" id="WP_176279273.1">
    <property type="nucleotide sequence ID" value="NZ_JABWMH010000002.1"/>
</dbReference>
<keyword evidence="1" id="KW-1133">Transmembrane helix</keyword>
<sequence>MIGPIFYILLIFALVAAPAYAGWKLSRNQGQSIRMAGAIVAGQLILSPAVAYISFSQGEGASGNPVQTSLIYAAMALVISIMTFAVLEIKNTHKNK</sequence>
<comment type="caution">
    <text evidence="2">The sequence shown here is derived from an EMBL/GenBank/DDBJ whole genome shotgun (WGS) entry which is preliminary data.</text>
</comment>
<organism evidence="2 3">
    <name type="scientific">Parasphingorhabdus flavimaris</name>
    <dbReference type="NCBI Taxonomy" id="266812"/>
    <lineage>
        <taxon>Bacteria</taxon>
        <taxon>Pseudomonadati</taxon>
        <taxon>Pseudomonadota</taxon>
        <taxon>Alphaproteobacteria</taxon>
        <taxon>Sphingomonadales</taxon>
        <taxon>Sphingomonadaceae</taxon>
        <taxon>Parasphingorhabdus</taxon>
    </lineage>
</organism>
<keyword evidence="1" id="KW-0472">Membrane</keyword>
<protein>
    <submittedName>
        <fullName evidence="2">Uncharacterized protein</fullName>
    </submittedName>
</protein>
<feature type="transmembrane region" description="Helical" evidence="1">
    <location>
        <begin position="6"/>
        <end position="23"/>
    </location>
</feature>
<evidence type="ECO:0000313" key="2">
    <source>
        <dbReference type="EMBL" id="NVD27789.1"/>
    </source>
</evidence>
<dbReference type="EMBL" id="JABWMH010000002">
    <property type="protein sequence ID" value="NVD27789.1"/>
    <property type="molecule type" value="Genomic_DNA"/>
</dbReference>